<evidence type="ECO:0000313" key="2">
    <source>
        <dbReference type="EMBL" id="HIU60490.1"/>
    </source>
</evidence>
<accession>A0A9D1MHD7</accession>
<keyword evidence="1" id="KW-0812">Transmembrane</keyword>
<keyword evidence="1" id="KW-1133">Transmembrane helix</keyword>
<dbReference type="AlphaFoldDB" id="A0A9D1MHD7"/>
<reference evidence="2" key="1">
    <citation type="submission" date="2020-10" db="EMBL/GenBank/DDBJ databases">
        <authorList>
            <person name="Gilroy R."/>
        </authorList>
    </citation>
    <scope>NUCLEOTIDE SEQUENCE</scope>
    <source>
        <strain evidence="2">18911</strain>
    </source>
</reference>
<protein>
    <submittedName>
        <fullName evidence="2">Uncharacterized protein</fullName>
    </submittedName>
</protein>
<reference evidence="2" key="2">
    <citation type="journal article" date="2021" name="PeerJ">
        <title>Extensive microbial diversity within the chicken gut microbiome revealed by metagenomics and culture.</title>
        <authorList>
            <person name="Gilroy R."/>
            <person name="Ravi A."/>
            <person name="Getino M."/>
            <person name="Pursley I."/>
            <person name="Horton D.L."/>
            <person name="Alikhan N.F."/>
            <person name="Baker D."/>
            <person name="Gharbi K."/>
            <person name="Hall N."/>
            <person name="Watson M."/>
            <person name="Adriaenssens E.M."/>
            <person name="Foster-Nyarko E."/>
            <person name="Jarju S."/>
            <person name="Secka A."/>
            <person name="Antonio M."/>
            <person name="Oren A."/>
            <person name="Chaudhuri R.R."/>
            <person name="La Ragione R."/>
            <person name="Hildebrand F."/>
            <person name="Pallen M.J."/>
        </authorList>
    </citation>
    <scope>NUCLEOTIDE SEQUENCE</scope>
    <source>
        <strain evidence="2">18911</strain>
    </source>
</reference>
<feature type="transmembrane region" description="Helical" evidence="1">
    <location>
        <begin position="137"/>
        <end position="158"/>
    </location>
</feature>
<keyword evidence="1" id="KW-0472">Membrane</keyword>
<comment type="caution">
    <text evidence="2">The sequence shown here is derived from an EMBL/GenBank/DDBJ whole genome shotgun (WGS) entry which is preliminary data.</text>
</comment>
<feature type="transmembrane region" description="Helical" evidence="1">
    <location>
        <begin position="165"/>
        <end position="187"/>
    </location>
</feature>
<organism evidence="2 3">
    <name type="scientific">Candidatus Stercoripulliclostridium merdigallinarum</name>
    <dbReference type="NCBI Taxonomy" id="2840951"/>
    <lineage>
        <taxon>Bacteria</taxon>
        <taxon>Bacillati</taxon>
        <taxon>Bacillota</taxon>
        <taxon>Clostridia</taxon>
        <taxon>Eubacteriales</taxon>
        <taxon>Candidatus Stercoripulliclostridium</taxon>
    </lineage>
</organism>
<proteinExistence type="predicted"/>
<evidence type="ECO:0000256" key="1">
    <source>
        <dbReference type="SAM" id="Phobius"/>
    </source>
</evidence>
<feature type="transmembrane region" description="Helical" evidence="1">
    <location>
        <begin position="84"/>
        <end position="104"/>
    </location>
</feature>
<gene>
    <name evidence="2" type="ORF">IAB05_03740</name>
</gene>
<evidence type="ECO:0000313" key="3">
    <source>
        <dbReference type="Proteomes" id="UP000824094"/>
    </source>
</evidence>
<dbReference type="Proteomes" id="UP000824094">
    <property type="component" value="Unassembled WGS sequence"/>
</dbReference>
<dbReference type="EMBL" id="DVNF01000112">
    <property type="protein sequence ID" value="HIU60490.1"/>
    <property type="molecule type" value="Genomic_DNA"/>
</dbReference>
<name>A0A9D1MHD7_9FIRM</name>
<sequence>MAKKSKKNQALVEEVAPVEEAKAAQQPVSAPPKVVQLTPIIQPIAFVPYSTQEQELYMEGPEEEEEVATIPQEEEEEVVPKKKVSAAAIFLSIFSLLIIAVFVAGKWVLQDYLACVGTVAGLDVTLNYIEAQDWTDIVSILVTAIPVCAVLVLISSLIRIMHKGACVFAMIFSLIGIGVSLAAILMIALDDASGESVGYGLYAMAALSLINMLIAFLAKRDPKPAKVK</sequence>
<feature type="transmembrane region" description="Helical" evidence="1">
    <location>
        <begin position="199"/>
        <end position="218"/>
    </location>
</feature>